<dbReference type="EnsemblPlants" id="AET3Gv20898100.2">
    <property type="protein sequence ID" value="AET3Gv20898100.2"/>
    <property type="gene ID" value="AET3Gv20898100"/>
</dbReference>
<evidence type="ECO:0000256" key="1">
    <source>
        <dbReference type="SAM" id="MobiDB-lite"/>
    </source>
</evidence>
<dbReference type="EnsemblPlants" id="AET3Gv20898100.1">
    <property type="protein sequence ID" value="AET3Gv20898100.1"/>
    <property type="gene ID" value="AET3Gv20898100"/>
</dbReference>
<keyword evidence="3" id="KW-1185">Reference proteome</keyword>
<dbReference type="Proteomes" id="UP000015105">
    <property type="component" value="Chromosome 3D"/>
</dbReference>
<feature type="compositionally biased region" description="Basic residues" evidence="1">
    <location>
        <begin position="8"/>
        <end position="35"/>
    </location>
</feature>
<evidence type="ECO:0000313" key="3">
    <source>
        <dbReference type="Proteomes" id="UP000015105"/>
    </source>
</evidence>
<organism evidence="2 3">
    <name type="scientific">Aegilops tauschii subsp. strangulata</name>
    <name type="common">Goatgrass</name>
    <dbReference type="NCBI Taxonomy" id="200361"/>
    <lineage>
        <taxon>Eukaryota</taxon>
        <taxon>Viridiplantae</taxon>
        <taxon>Streptophyta</taxon>
        <taxon>Embryophyta</taxon>
        <taxon>Tracheophyta</taxon>
        <taxon>Spermatophyta</taxon>
        <taxon>Magnoliopsida</taxon>
        <taxon>Liliopsida</taxon>
        <taxon>Poales</taxon>
        <taxon>Poaceae</taxon>
        <taxon>BOP clade</taxon>
        <taxon>Pooideae</taxon>
        <taxon>Triticodae</taxon>
        <taxon>Triticeae</taxon>
        <taxon>Triticinae</taxon>
        <taxon>Aegilops</taxon>
    </lineage>
</organism>
<feature type="compositionally biased region" description="Polar residues" evidence="1">
    <location>
        <begin position="73"/>
        <end position="107"/>
    </location>
</feature>
<reference evidence="2" key="5">
    <citation type="journal article" date="2021" name="G3 (Bethesda)">
        <title>Aegilops tauschii genome assembly Aet v5.0 features greater sequence contiguity and improved annotation.</title>
        <authorList>
            <person name="Wang L."/>
            <person name="Zhu T."/>
            <person name="Rodriguez J.C."/>
            <person name="Deal K.R."/>
            <person name="Dubcovsky J."/>
            <person name="McGuire P.E."/>
            <person name="Lux T."/>
            <person name="Spannagl M."/>
            <person name="Mayer K.F.X."/>
            <person name="Baldrich P."/>
            <person name="Meyers B.C."/>
            <person name="Huo N."/>
            <person name="Gu Y.Q."/>
            <person name="Zhou H."/>
            <person name="Devos K.M."/>
            <person name="Bennetzen J.L."/>
            <person name="Unver T."/>
            <person name="Budak H."/>
            <person name="Gulick P.J."/>
            <person name="Galiba G."/>
            <person name="Kalapos B."/>
            <person name="Nelson D.R."/>
            <person name="Li P."/>
            <person name="You F.M."/>
            <person name="Luo M.C."/>
            <person name="Dvorak J."/>
        </authorList>
    </citation>
    <scope>NUCLEOTIDE SEQUENCE [LARGE SCALE GENOMIC DNA]</scope>
    <source>
        <strain evidence="2">cv. AL8/78</strain>
    </source>
</reference>
<proteinExistence type="predicted"/>
<name>A0A453G6X9_AEGTS</name>
<dbReference type="Gramene" id="AET3Gv20898100.1">
    <property type="protein sequence ID" value="AET3Gv20898100.1"/>
    <property type="gene ID" value="AET3Gv20898100"/>
</dbReference>
<reference evidence="2" key="3">
    <citation type="journal article" date="2017" name="Nature">
        <title>Genome sequence of the progenitor of the wheat D genome Aegilops tauschii.</title>
        <authorList>
            <person name="Luo M.C."/>
            <person name="Gu Y.Q."/>
            <person name="Puiu D."/>
            <person name="Wang H."/>
            <person name="Twardziok S.O."/>
            <person name="Deal K.R."/>
            <person name="Huo N."/>
            <person name="Zhu T."/>
            <person name="Wang L."/>
            <person name="Wang Y."/>
            <person name="McGuire P.E."/>
            <person name="Liu S."/>
            <person name="Long H."/>
            <person name="Ramasamy R.K."/>
            <person name="Rodriguez J.C."/>
            <person name="Van S.L."/>
            <person name="Yuan L."/>
            <person name="Wang Z."/>
            <person name="Xia Z."/>
            <person name="Xiao L."/>
            <person name="Anderson O.D."/>
            <person name="Ouyang S."/>
            <person name="Liang Y."/>
            <person name="Zimin A.V."/>
            <person name="Pertea G."/>
            <person name="Qi P."/>
            <person name="Bennetzen J.L."/>
            <person name="Dai X."/>
            <person name="Dawson M.W."/>
            <person name="Muller H.G."/>
            <person name="Kugler K."/>
            <person name="Rivarola-Duarte L."/>
            <person name="Spannagl M."/>
            <person name="Mayer K.F.X."/>
            <person name="Lu F.H."/>
            <person name="Bevan M.W."/>
            <person name="Leroy P."/>
            <person name="Li P."/>
            <person name="You F.M."/>
            <person name="Sun Q."/>
            <person name="Liu Z."/>
            <person name="Lyons E."/>
            <person name="Wicker T."/>
            <person name="Salzberg S.L."/>
            <person name="Devos K.M."/>
            <person name="Dvorak J."/>
        </authorList>
    </citation>
    <scope>NUCLEOTIDE SEQUENCE [LARGE SCALE GENOMIC DNA]</scope>
    <source>
        <strain evidence="2">cv. AL8/78</strain>
    </source>
</reference>
<feature type="region of interest" description="Disordered" evidence="1">
    <location>
        <begin position="1"/>
        <end position="125"/>
    </location>
</feature>
<evidence type="ECO:0000313" key="2">
    <source>
        <dbReference type="EnsemblPlants" id="AET3Gv20898100.2"/>
    </source>
</evidence>
<reference evidence="3" key="1">
    <citation type="journal article" date="2014" name="Science">
        <title>Ancient hybridizations among the ancestral genomes of bread wheat.</title>
        <authorList>
            <consortium name="International Wheat Genome Sequencing Consortium,"/>
            <person name="Marcussen T."/>
            <person name="Sandve S.R."/>
            <person name="Heier L."/>
            <person name="Spannagl M."/>
            <person name="Pfeifer M."/>
            <person name="Jakobsen K.S."/>
            <person name="Wulff B.B."/>
            <person name="Steuernagel B."/>
            <person name="Mayer K.F."/>
            <person name="Olsen O.A."/>
        </authorList>
    </citation>
    <scope>NUCLEOTIDE SEQUENCE [LARGE SCALE GENOMIC DNA]</scope>
    <source>
        <strain evidence="3">cv. AL8/78</strain>
    </source>
</reference>
<accession>A0A453G6X9</accession>
<dbReference type="Gramene" id="AET3Gv20898100.2">
    <property type="protein sequence ID" value="AET3Gv20898100.2"/>
    <property type="gene ID" value="AET3Gv20898100"/>
</dbReference>
<reference evidence="2" key="4">
    <citation type="submission" date="2019-03" db="UniProtKB">
        <authorList>
            <consortium name="EnsemblPlants"/>
        </authorList>
    </citation>
    <scope>IDENTIFICATION</scope>
</reference>
<dbReference type="AlphaFoldDB" id="A0A453G6X9"/>
<sequence>MDAAGTSKRGRRPPNKPQKLKFKPKVPLRKPKKPPAQKPQLEETKPIDEELMKTLRTGRGDAKTLRVIKDEQSAQNSDSKTLSSAAGVSFQAAQSGKQKQPKNSQKALQIPRAFPANPGESETSVHSFQTFDQNIPLGIIMGMFIC</sequence>
<protein>
    <submittedName>
        <fullName evidence="2">Uncharacterized protein</fullName>
    </submittedName>
</protein>
<feature type="compositionally biased region" description="Basic and acidic residues" evidence="1">
    <location>
        <begin position="40"/>
        <end position="72"/>
    </location>
</feature>
<reference evidence="3" key="2">
    <citation type="journal article" date="2017" name="Nat. Plants">
        <title>The Aegilops tauschii genome reveals multiple impacts of transposons.</title>
        <authorList>
            <person name="Zhao G."/>
            <person name="Zou C."/>
            <person name="Li K."/>
            <person name="Wang K."/>
            <person name="Li T."/>
            <person name="Gao L."/>
            <person name="Zhang X."/>
            <person name="Wang H."/>
            <person name="Yang Z."/>
            <person name="Liu X."/>
            <person name="Jiang W."/>
            <person name="Mao L."/>
            <person name="Kong X."/>
            <person name="Jiao Y."/>
            <person name="Jia J."/>
        </authorList>
    </citation>
    <scope>NUCLEOTIDE SEQUENCE [LARGE SCALE GENOMIC DNA]</scope>
    <source>
        <strain evidence="3">cv. AL8/78</strain>
    </source>
</reference>